<feature type="domain" description="HTH marR-type" evidence="4">
    <location>
        <begin position="6"/>
        <end position="138"/>
    </location>
</feature>
<sequence>MRMPLKDRLGSDIKRVEADLMAAKHAAVKPSGLTVPQFAALLILEDSPGISPAELARRCRVTPQTMTTVLQNLTTRGFIERTAHPFHRSMLETRLTETGATTLAEADQRASAVERRLADAFTESERATLRALLDRCSEALTGE</sequence>
<dbReference type="PROSITE" id="PS50995">
    <property type="entry name" value="HTH_MARR_2"/>
    <property type="match status" value="1"/>
</dbReference>
<evidence type="ECO:0000256" key="1">
    <source>
        <dbReference type="ARBA" id="ARBA00023015"/>
    </source>
</evidence>
<dbReference type="Pfam" id="PF12802">
    <property type="entry name" value="MarR_2"/>
    <property type="match status" value="1"/>
</dbReference>
<dbReference type="GO" id="GO:0003677">
    <property type="term" value="F:DNA binding"/>
    <property type="evidence" value="ECO:0007669"/>
    <property type="project" value="UniProtKB-KW"/>
</dbReference>
<gene>
    <name evidence="5" type="ORF">EV193_105194</name>
</gene>
<dbReference type="SUPFAM" id="SSF46785">
    <property type="entry name" value="Winged helix' DNA-binding domain"/>
    <property type="match status" value="1"/>
</dbReference>
<dbReference type="PANTHER" id="PTHR42756:SF1">
    <property type="entry name" value="TRANSCRIPTIONAL REPRESSOR OF EMRAB OPERON"/>
    <property type="match status" value="1"/>
</dbReference>
<dbReference type="AlphaFoldDB" id="A0A4Q7KMU1"/>
<dbReference type="InterPro" id="IPR036388">
    <property type="entry name" value="WH-like_DNA-bd_sf"/>
</dbReference>
<dbReference type="SMART" id="SM00347">
    <property type="entry name" value="HTH_MARR"/>
    <property type="match status" value="1"/>
</dbReference>
<comment type="caution">
    <text evidence="5">The sequence shown here is derived from an EMBL/GenBank/DDBJ whole genome shotgun (WGS) entry which is preliminary data.</text>
</comment>
<dbReference type="InterPro" id="IPR036390">
    <property type="entry name" value="WH_DNA-bd_sf"/>
</dbReference>
<evidence type="ECO:0000256" key="2">
    <source>
        <dbReference type="ARBA" id="ARBA00023125"/>
    </source>
</evidence>
<evidence type="ECO:0000259" key="4">
    <source>
        <dbReference type="PROSITE" id="PS50995"/>
    </source>
</evidence>
<dbReference type="EMBL" id="SGWQ01000005">
    <property type="protein sequence ID" value="RZS37636.1"/>
    <property type="molecule type" value="Genomic_DNA"/>
</dbReference>
<dbReference type="GO" id="GO:0003700">
    <property type="term" value="F:DNA-binding transcription factor activity"/>
    <property type="evidence" value="ECO:0007669"/>
    <property type="project" value="InterPro"/>
</dbReference>
<evidence type="ECO:0000313" key="6">
    <source>
        <dbReference type="Proteomes" id="UP000294257"/>
    </source>
</evidence>
<accession>A0A4Q7KMU1</accession>
<dbReference type="Proteomes" id="UP000294257">
    <property type="component" value="Unassembled WGS sequence"/>
</dbReference>
<evidence type="ECO:0000256" key="3">
    <source>
        <dbReference type="ARBA" id="ARBA00023163"/>
    </source>
</evidence>
<proteinExistence type="predicted"/>
<dbReference type="InterPro" id="IPR000835">
    <property type="entry name" value="HTH_MarR-typ"/>
</dbReference>
<organism evidence="5 6">
    <name type="scientific">Herbihabitans rhizosphaerae</name>
    <dbReference type="NCBI Taxonomy" id="1872711"/>
    <lineage>
        <taxon>Bacteria</taxon>
        <taxon>Bacillati</taxon>
        <taxon>Actinomycetota</taxon>
        <taxon>Actinomycetes</taxon>
        <taxon>Pseudonocardiales</taxon>
        <taxon>Pseudonocardiaceae</taxon>
        <taxon>Herbihabitans</taxon>
    </lineage>
</organism>
<dbReference type="PANTHER" id="PTHR42756">
    <property type="entry name" value="TRANSCRIPTIONAL REGULATOR, MARR"/>
    <property type="match status" value="1"/>
</dbReference>
<reference evidence="5 6" key="1">
    <citation type="submission" date="2019-02" db="EMBL/GenBank/DDBJ databases">
        <title>Genomic Encyclopedia of Type Strains, Phase IV (KMG-IV): sequencing the most valuable type-strain genomes for metagenomic binning, comparative biology and taxonomic classification.</title>
        <authorList>
            <person name="Goeker M."/>
        </authorList>
    </citation>
    <scope>NUCLEOTIDE SEQUENCE [LARGE SCALE GENOMIC DNA]</scope>
    <source>
        <strain evidence="5 6">DSM 101727</strain>
    </source>
</reference>
<protein>
    <submittedName>
        <fullName evidence="5">DNA-binding MarR family transcriptional regulator</fullName>
    </submittedName>
</protein>
<keyword evidence="1" id="KW-0805">Transcription regulation</keyword>
<name>A0A4Q7KMU1_9PSEU</name>
<dbReference type="RefSeq" id="WP_207222676.1">
    <property type="nucleotide sequence ID" value="NZ_SGWQ01000005.1"/>
</dbReference>
<evidence type="ECO:0000313" key="5">
    <source>
        <dbReference type="EMBL" id="RZS37636.1"/>
    </source>
</evidence>
<dbReference type="PRINTS" id="PR00598">
    <property type="entry name" value="HTHMARR"/>
</dbReference>
<keyword evidence="3" id="KW-0804">Transcription</keyword>
<keyword evidence="6" id="KW-1185">Reference proteome</keyword>
<dbReference type="Gene3D" id="1.10.10.10">
    <property type="entry name" value="Winged helix-like DNA-binding domain superfamily/Winged helix DNA-binding domain"/>
    <property type="match status" value="1"/>
</dbReference>
<keyword evidence="2 5" id="KW-0238">DNA-binding</keyword>